<name>A0ABP4KAJ3_9ACTN</name>
<keyword evidence="4" id="KW-1185">Reference proteome</keyword>
<gene>
    <name evidence="3" type="ORF">GCM10009802_54120</name>
</gene>
<comment type="caution">
    <text evidence="3">The sequence shown here is derived from an EMBL/GenBank/DDBJ whole genome shotgun (WGS) entry which is preliminary data.</text>
</comment>
<dbReference type="SUPFAM" id="SSF52540">
    <property type="entry name" value="P-loop containing nucleoside triphosphate hydrolases"/>
    <property type="match status" value="1"/>
</dbReference>
<feature type="region of interest" description="Disordered" evidence="1">
    <location>
        <begin position="505"/>
        <end position="570"/>
    </location>
</feature>
<dbReference type="EMBL" id="BAAAPF010000258">
    <property type="protein sequence ID" value="GAA1499769.1"/>
    <property type="molecule type" value="Genomic_DNA"/>
</dbReference>
<evidence type="ECO:0008006" key="5">
    <source>
        <dbReference type="Google" id="ProtNLM"/>
    </source>
</evidence>
<reference evidence="4" key="1">
    <citation type="journal article" date="2019" name="Int. J. Syst. Evol. Microbiol.">
        <title>The Global Catalogue of Microorganisms (GCM) 10K type strain sequencing project: providing services to taxonomists for standard genome sequencing and annotation.</title>
        <authorList>
            <consortium name="The Broad Institute Genomics Platform"/>
            <consortium name="The Broad Institute Genome Sequencing Center for Infectious Disease"/>
            <person name="Wu L."/>
            <person name="Ma J."/>
        </authorList>
    </citation>
    <scope>NUCLEOTIDE SEQUENCE [LARGE SCALE GENOMIC DNA]</scope>
    <source>
        <strain evidence="4">JCM 15481</strain>
    </source>
</reference>
<protein>
    <recommendedName>
        <fullName evidence="5">Lipopolysaccharide biosynthesis protein</fullName>
    </recommendedName>
</protein>
<evidence type="ECO:0000256" key="2">
    <source>
        <dbReference type="SAM" id="Phobius"/>
    </source>
</evidence>
<dbReference type="InterPro" id="IPR027417">
    <property type="entry name" value="P-loop_NTPase"/>
</dbReference>
<accession>A0ABP4KAJ3</accession>
<keyword evidence="2" id="KW-0472">Membrane</keyword>
<dbReference type="PANTHER" id="PTHR32309:SF31">
    <property type="entry name" value="CAPSULAR EXOPOLYSACCHARIDE FAMILY"/>
    <property type="match status" value="1"/>
</dbReference>
<keyword evidence="2" id="KW-0812">Transmembrane</keyword>
<feature type="transmembrane region" description="Helical" evidence="2">
    <location>
        <begin position="31"/>
        <end position="51"/>
    </location>
</feature>
<keyword evidence="2" id="KW-1133">Transmembrane helix</keyword>
<dbReference type="InterPro" id="IPR050445">
    <property type="entry name" value="Bact_polysacc_biosynth/exp"/>
</dbReference>
<feature type="transmembrane region" description="Helical" evidence="2">
    <location>
        <begin position="248"/>
        <end position="269"/>
    </location>
</feature>
<evidence type="ECO:0000313" key="4">
    <source>
        <dbReference type="Proteomes" id="UP001500443"/>
    </source>
</evidence>
<dbReference type="Gene3D" id="3.40.50.300">
    <property type="entry name" value="P-loop containing nucleotide triphosphate hydrolases"/>
    <property type="match status" value="1"/>
</dbReference>
<sequence length="570" mass="59641">MSQHAPGDSPAMQPQDEPDLLRDQFRQLLRYRGMIVLGVVLGLLGGGWIALASGDEYIASSEVTLRQVSLDPFASGSDATAIKENIGTERQTAASNAVARIAAKEVGHPEDGEKLQHGLQVTNPPNTLVLRFDYSADDPETAAERSNAFAAAYLAYREDKSRRTIDNMVEAYDEQVKPLVAERDALDDEIESLGEGSALESALSARSSLSQSIGQITADRAKLQALDTTPGHVVRDATPPAEPAGPGLLMLLGLGAAFGVGLGLLVAWVRLVFDPTARSESDVVRALHAPVLGTLPRTRRPGGLLATGRVAEEYRSMAFRLAYDQRFADRRRLLVVAPRGSIDIPAAVSVNLAASFVEMGHEVLLVEADLRTPSLSARLSAADGVRPGWARTPARGDGGWPTGLQIPIDAGESGAFDLIPGTRVRNAARALTSAPATQLIAEADAPGSVVVVLAPAVLSYADALALADRVDGVLVVCDPRQVHREDLARIRELISGAGGTVLGAVLHSHGSGEPDAGGRGRSAKGGSRGGDRVDGRGAEAGTGTAAPAPPAEPTGADYPADSRAVRSSRR</sequence>
<dbReference type="PANTHER" id="PTHR32309">
    <property type="entry name" value="TYROSINE-PROTEIN KINASE"/>
    <property type="match status" value="1"/>
</dbReference>
<dbReference type="Proteomes" id="UP001500443">
    <property type="component" value="Unassembled WGS sequence"/>
</dbReference>
<organism evidence="3 4">
    <name type="scientific">Streptomyces synnematoformans</name>
    <dbReference type="NCBI Taxonomy" id="415721"/>
    <lineage>
        <taxon>Bacteria</taxon>
        <taxon>Bacillati</taxon>
        <taxon>Actinomycetota</taxon>
        <taxon>Actinomycetes</taxon>
        <taxon>Kitasatosporales</taxon>
        <taxon>Streptomycetaceae</taxon>
        <taxon>Streptomyces</taxon>
    </lineage>
</organism>
<proteinExistence type="predicted"/>
<evidence type="ECO:0000313" key="3">
    <source>
        <dbReference type="EMBL" id="GAA1499769.1"/>
    </source>
</evidence>
<evidence type="ECO:0000256" key="1">
    <source>
        <dbReference type="SAM" id="MobiDB-lite"/>
    </source>
</evidence>